<name>A0AAE4WI93_AGRVI</name>
<evidence type="ECO:0000313" key="1">
    <source>
        <dbReference type="EMBL" id="MUZ60408.1"/>
    </source>
</evidence>
<dbReference type="EMBL" id="WPHM01000016">
    <property type="protein sequence ID" value="MUZ60408.1"/>
    <property type="molecule type" value="Genomic_DNA"/>
</dbReference>
<organism evidence="1 2">
    <name type="scientific">Agrobacterium vitis</name>
    <name type="common">Rhizobium vitis</name>
    <dbReference type="NCBI Taxonomy" id="373"/>
    <lineage>
        <taxon>Bacteria</taxon>
        <taxon>Pseudomonadati</taxon>
        <taxon>Pseudomonadota</taxon>
        <taxon>Alphaproteobacteria</taxon>
        <taxon>Hyphomicrobiales</taxon>
        <taxon>Rhizobiaceae</taxon>
        <taxon>Rhizobium/Agrobacterium group</taxon>
        <taxon>Agrobacterium</taxon>
    </lineage>
</organism>
<protein>
    <submittedName>
        <fullName evidence="1">DUF4238 domain-containing protein</fullName>
    </submittedName>
</protein>
<evidence type="ECO:0000313" key="2">
    <source>
        <dbReference type="Proteomes" id="UP000436692"/>
    </source>
</evidence>
<dbReference type="RefSeq" id="WP_156550460.1">
    <property type="nucleotide sequence ID" value="NZ_JABAEJ010000015.1"/>
</dbReference>
<dbReference type="Pfam" id="PF14022">
    <property type="entry name" value="DUF4238"/>
    <property type="match status" value="1"/>
</dbReference>
<proteinExistence type="predicted"/>
<sequence length="309" mass="35248">MNQPIQNTADAHHYIPKFYTKRWTTNGLLTIYKLTENGLHIREGSPKSTGYLSKLYSMNSVPPKEAADIEKEFFAPADTVAEKAMHALGSGRTICKDNFREAWAQYIVGLLIRCPEDLELMRENWLKYVVDVPAHWELAYEETREPGEPATLADKIKLMTPAAEEKSMFRAYLNLFNHQNVLKFVKKMRWCVRDVSDANQKLLTSDRPVIRTNGLQQTGGHIALAIGPTKLFLAARDIPTMNNLKSMTPNAVVRNYNKQVVEGSGGFVYAADRSQTTFVKRWIGTNPQRRIAHGFFDKQRVVRIIDKDM</sequence>
<dbReference type="AlphaFoldDB" id="A0AAE4WI93"/>
<reference evidence="1 2" key="1">
    <citation type="submission" date="2019-12" db="EMBL/GenBank/DDBJ databases">
        <title>Whole-genome sequencing of Allorhizobium vitis.</title>
        <authorList>
            <person name="Gan H.M."/>
            <person name="Szegedi E."/>
            <person name="Burr T."/>
            <person name="Savka M.A."/>
        </authorList>
    </citation>
    <scope>NUCLEOTIDE SEQUENCE [LARGE SCALE GENOMIC DNA]</scope>
    <source>
        <strain evidence="1 2">CG989</strain>
    </source>
</reference>
<accession>A0AAE4WI93</accession>
<gene>
    <name evidence="1" type="ORF">GOZ95_23560</name>
</gene>
<dbReference type="Proteomes" id="UP000436692">
    <property type="component" value="Unassembled WGS sequence"/>
</dbReference>
<dbReference type="InterPro" id="IPR025332">
    <property type="entry name" value="DUF4238"/>
</dbReference>
<comment type="caution">
    <text evidence="1">The sequence shown here is derived from an EMBL/GenBank/DDBJ whole genome shotgun (WGS) entry which is preliminary data.</text>
</comment>